<dbReference type="SUPFAM" id="SSF56601">
    <property type="entry name" value="beta-lactamase/transpeptidase-like"/>
    <property type="match status" value="1"/>
</dbReference>
<comment type="caution">
    <text evidence="3">The sequence shown here is derived from an EMBL/GenBank/DDBJ whole genome shotgun (WGS) entry which is preliminary data.</text>
</comment>
<dbReference type="InterPro" id="IPR001466">
    <property type="entry name" value="Beta-lactam-related"/>
</dbReference>
<dbReference type="Pfam" id="PF00144">
    <property type="entry name" value="Beta-lactamase"/>
    <property type="match status" value="1"/>
</dbReference>
<name>A0A2P8D9F5_9ACTN</name>
<evidence type="ECO:0000259" key="2">
    <source>
        <dbReference type="Pfam" id="PF00144"/>
    </source>
</evidence>
<organism evidence="3 4">
    <name type="scientific">Murinocardiopsis flavida</name>
    <dbReference type="NCBI Taxonomy" id="645275"/>
    <lineage>
        <taxon>Bacteria</taxon>
        <taxon>Bacillati</taxon>
        <taxon>Actinomycetota</taxon>
        <taxon>Actinomycetes</taxon>
        <taxon>Streptosporangiales</taxon>
        <taxon>Nocardiopsidaceae</taxon>
        <taxon>Murinocardiopsis</taxon>
    </lineage>
</organism>
<dbReference type="PANTHER" id="PTHR43283">
    <property type="entry name" value="BETA-LACTAMASE-RELATED"/>
    <property type="match status" value="1"/>
</dbReference>
<evidence type="ECO:0000313" key="4">
    <source>
        <dbReference type="Proteomes" id="UP000240542"/>
    </source>
</evidence>
<dbReference type="PANTHER" id="PTHR43283:SF11">
    <property type="entry name" value="BETA-LACTAMASE-RELATED DOMAIN-CONTAINING PROTEIN"/>
    <property type="match status" value="1"/>
</dbReference>
<dbReference type="AlphaFoldDB" id="A0A2P8D9F5"/>
<keyword evidence="1" id="KW-0378">Hydrolase</keyword>
<keyword evidence="4" id="KW-1185">Reference proteome</keyword>
<evidence type="ECO:0000256" key="1">
    <source>
        <dbReference type="ARBA" id="ARBA00022801"/>
    </source>
</evidence>
<dbReference type="InterPro" id="IPR050789">
    <property type="entry name" value="Diverse_Enzym_Activities"/>
</dbReference>
<reference evidence="3 4" key="1">
    <citation type="submission" date="2018-03" db="EMBL/GenBank/DDBJ databases">
        <title>Genomic Encyclopedia of Archaeal and Bacterial Type Strains, Phase II (KMG-II): from individual species to whole genera.</title>
        <authorList>
            <person name="Goeker M."/>
        </authorList>
    </citation>
    <scope>NUCLEOTIDE SEQUENCE [LARGE SCALE GENOMIC DNA]</scope>
    <source>
        <strain evidence="3 4">DSM 45312</strain>
    </source>
</reference>
<dbReference type="EMBL" id="PYGA01000016">
    <property type="protein sequence ID" value="PSK93811.1"/>
    <property type="molecule type" value="Genomic_DNA"/>
</dbReference>
<dbReference type="GO" id="GO:0016787">
    <property type="term" value="F:hydrolase activity"/>
    <property type="evidence" value="ECO:0007669"/>
    <property type="project" value="UniProtKB-KW"/>
</dbReference>
<accession>A0A2P8D9F5</accession>
<dbReference type="RefSeq" id="WP_106585058.1">
    <property type="nucleotide sequence ID" value="NZ_PYGA01000016.1"/>
</dbReference>
<protein>
    <submittedName>
        <fullName evidence="3">CubicO group peptidase (Beta-lactamase class C family)</fullName>
    </submittedName>
</protein>
<dbReference type="Gene3D" id="3.40.710.10">
    <property type="entry name" value="DD-peptidase/beta-lactamase superfamily"/>
    <property type="match status" value="1"/>
</dbReference>
<dbReference type="OrthoDB" id="9809635at2"/>
<proteinExistence type="predicted"/>
<sequence length="344" mass="35547">MSGPAALLAAARGDRVFSAAAWSIGGADGPVDRGLLGTVSWGGAPVAEDSLWDLASVTKPIAAIAVLALVERGVLGLGDTIGDHLPGYRGGDKAAVTVHQLLTHASGLPGRTPLFWEHPDRGAWLDTMRTSPLPAPTGSRIEYSSQGFILAGMIAEAASGTPLDRLVAELVTGPLGMASTMFRPGPADRLRAVATEECAWRGHLVMGEVHDENAVVLDRAAGHAGLFSTLADMERLGGALAAGGGALLGADAFARMASERVERGGQSWGLGWMRRDSMDSPAGCAIGPGSYGHTGFTGTSLWVDPDAGRYYVLLTNRVHPTRDNPAIVALRRDFHTAAAGSGTG</sequence>
<dbReference type="Proteomes" id="UP000240542">
    <property type="component" value="Unassembled WGS sequence"/>
</dbReference>
<dbReference type="InterPro" id="IPR012338">
    <property type="entry name" value="Beta-lactam/transpept-like"/>
</dbReference>
<feature type="domain" description="Beta-lactamase-related" evidence="2">
    <location>
        <begin position="8"/>
        <end position="326"/>
    </location>
</feature>
<evidence type="ECO:0000313" key="3">
    <source>
        <dbReference type="EMBL" id="PSK93811.1"/>
    </source>
</evidence>
<gene>
    <name evidence="3" type="ORF">CLV63_116218</name>
</gene>